<reference key="1">
    <citation type="submission" date="2017-08" db="EMBL/GenBank/DDBJ databases">
        <title>A dynamic microbial community with high functional redundancy inhabits the cold, oxic subseafloor aquifer.</title>
        <authorList>
            <person name="Tully B.J."/>
            <person name="Wheat C.G."/>
            <person name="Glazer B.T."/>
            <person name="Huber J.A."/>
        </authorList>
    </citation>
    <scope>NUCLEOTIDE SEQUENCE [LARGE SCALE GENOMIC DNA]</scope>
</reference>
<proteinExistence type="predicted"/>
<name>A0A2A4Z6S0_9PROT</name>
<organism evidence="2">
    <name type="scientific">OCS116 cluster bacterium</name>
    <dbReference type="NCBI Taxonomy" id="2030921"/>
    <lineage>
        <taxon>Bacteria</taxon>
        <taxon>Pseudomonadati</taxon>
        <taxon>Pseudomonadota</taxon>
        <taxon>Alphaproteobacteria</taxon>
        <taxon>OCS116 cluster</taxon>
    </lineage>
</organism>
<evidence type="ECO:0000256" key="1">
    <source>
        <dbReference type="ARBA" id="ARBA00022649"/>
    </source>
</evidence>
<sequence>MNNYNYKILPQAVIDLDNHAAFIAQDNLDAGLRLYDMAAITYEMICDMPNIGAIHETSKPNLLGMRLFAIKEYSRYLVYYKSINGFINIVRVLHVRTDRDKWF</sequence>
<comment type="caution">
    <text evidence="2">The sequence shown here is derived from an EMBL/GenBank/DDBJ whole genome shotgun (WGS) entry which is preliminary data.</text>
</comment>
<dbReference type="Pfam" id="PF05016">
    <property type="entry name" value="ParE_toxin"/>
    <property type="match status" value="1"/>
</dbReference>
<dbReference type="AlphaFoldDB" id="A0A2A4Z6S0"/>
<dbReference type="InterPro" id="IPR007712">
    <property type="entry name" value="RelE/ParE_toxin"/>
</dbReference>
<protein>
    <recommendedName>
        <fullName evidence="3">Plasmid stabilization protein</fullName>
    </recommendedName>
</protein>
<accession>A0A2A4Z6S0</accession>
<dbReference type="Gene3D" id="3.30.2310.20">
    <property type="entry name" value="RelE-like"/>
    <property type="match status" value="1"/>
</dbReference>
<evidence type="ECO:0008006" key="3">
    <source>
        <dbReference type="Google" id="ProtNLM"/>
    </source>
</evidence>
<dbReference type="EMBL" id="NVUS01000004">
    <property type="protein sequence ID" value="PCJ02601.1"/>
    <property type="molecule type" value="Genomic_DNA"/>
</dbReference>
<keyword evidence="1" id="KW-1277">Toxin-antitoxin system</keyword>
<reference evidence="2" key="2">
    <citation type="journal article" date="2018" name="ISME J.">
        <title>A dynamic microbial community with high functional redundancy inhabits the cold, oxic subseafloor aquifer.</title>
        <authorList>
            <person name="Tully B.J."/>
            <person name="Wheat C.G."/>
            <person name="Glazer B.T."/>
            <person name="Huber J.A."/>
        </authorList>
    </citation>
    <scope>NUCLEOTIDE SEQUENCE</scope>
    <source>
        <strain evidence="2">NORP83</strain>
    </source>
</reference>
<dbReference type="InterPro" id="IPR035093">
    <property type="entry name" value="RelE/ParE_toxin_dom_sf"/>
</dbReference>
<evidence type="ECO:0000313" key="2">
    <source>
        <dbReference type="EMBL" id="PCJ02601.1"/>
    </source>
</evidence>
<gene>
    <name evidence="2" type="ORF">COB13_05295</name>
</gene>